<name>A0A0P0WY05_ORYSJ</name>
<evidence type="ECO:0000313" key="2">
    <source>
        <dbReference type="EMBL" id="BAS98325.1"/>
    </source>
</evidence>
<reference evidence="2 3" key="2">
    <citation type="journal article" date="2013" name="Plant Cell Physiol.">
        <title>Rice Annotation Project Database (RAP-DB): an integrative and interactive database for rice genomics.</title>
        <authorList>
            <person name="Sakai H."/>
            <person name="Lee S.S."/>
            <person name="Tanaka T."/>
            <person name="Numa H."/>
            <person name="Kim J."/>
            <person name="Kawahara Y."/>
            <person name="Wakimoto H."/>
            <person name="Yang C.C."/>
            <person name="Iwamoto M."/>
            <person name="Abe T."/>
            <person name="Yamada Y."/>
            <person name="Muto A."/>
            <person name="Inokuchi H."/>
            <person name="Ikemura T."/>
            <person name="Matsumoto T."/>
            <person name="Sasaki T."/>
            <person name="Itoh T."/>
        </authorList>
    </citation>
    <scope>NUCLEOTIDE SEQUENCE [LARGE SCALE GENOMIC DNA]</scope>
    <source>
        <strain evidence="3">cv. Nipponbare</strain>
    </source>
</reference>
<dbReference type="InParanoid" id="A0A0P0WY05"/>
<evidence type="ECO:0000313" key="3">
    <source>
        <dbReference type="Proteomes" id="UP000059680"/>
    </source>
</evidence>
<dbReference type="EMBL" id="AP014962">
    <property type="protein sequence ID" value="BAS98325.1"/>
    <property type="molecule type" value="Genomic_DNA"/>
</dbReference>
<proteinExistence type="predicted"/>
<gene>
    <name evidence="2" type="ordered locus">Os06g0572350</name>
    <name evidence="2" type="ORF">OSNPB_060572350</name>
</gene>
<dbReference type="Gramene" id="Os06t0572350-00">
    <property type="protein sequence ID" value="Os06t0572350-00"/>
    <property type="gene ID" value="Os06g0572350"/>
</dbReference>
<sequence>MSLFMGYMRMRPTGLALRRMPLKTAASKWRMRDLGTKRLSHGWGTSQAPADRRFCSSRPTRSRNSTYDASLTNTKPRTKLSSSSSASSFCKNKDYFRRRCYRHSTLLPQCNRSLRIQYQWQAQ</sequence>
<evidence type="ECO:0000256" key="1">
    <source>
        <dbReference type="SAM" id="MobiDB-lite"/>
    </source>
</evidence>
<protein>
    <submittedName>
        <fullName evidence="2">Os06g0572350 protein</fullName>
    </submittedName>
</protein>
<dbReference type="AlphaFoldDB" id="A0A0P0WY05"/>
<organism evidence="2 3">
    <name type="scientific">Oryza sativa subsp. japonica</name>
    <name type="common">Rice</name>
    <dbReference type="NCBI Taxonomy" id="39947"/>
    <lineage>
        <taxon>Eukaryota</taxon>
        <taxon>Viridiplantae</taxon>
        <taxon>Streptophyta</taxon>
        <taxon>Embryophyta</taxon>
        <taxon>Tracheophyta</taxon>
        <taxon>Spermatophyta</taxon>
        <taxon>Magnoliopsida</taxon>
        <taxon>Liliopsida</taxon>
        <taxon>Poales</taxon>
        <taxon>Poaceae</taxon>
        <taxon>BOP clade</taxon>
        <taxon>Oryzoideae</taxon>
        <taxon>Oryzeae</taxon>
        <taxon>Oryzinae</taxon>
        <taxon>Oryza</taxon>
        <taxon>Oryza sativa</taxon>
    </lineage>
</organism>
<dbReference type="PaxDb" id="39947-A0A0P0WY05"/>
<feature type="compositionally biased region" description="Polar residues" evidence="1">
    <location>
        <begin position="57"/>
        <end position="75"/>
    </location>
</feature>
<dbReference type="Proteomes" id="UP000059680">
    <property type="component" value="Chromosome 6"/>
</dbReference>
<dbReference type="OMA" id="ASKWRMR"/>
<feature type="region of interest" description="Disordered" evidence="1">
    <location>
        <begin position="40"/>
        <end position="89"/>
    </location>
</feature>
<accession>A0A0P0WY05</accession>
<reference evidence="3" key="1">
    <citation type="journal article" date="2005" name="Nature">
        <title>The map-based sequence of the rice genome.</title>
        <authorList>
            <consortium name="International rice genome sequencing project (IRGSP)"/>
            <person name="Matsumoto T."/>
            <person name="Wu J."/>
            <person name="Kanamori H."/>
            <person name="Katayose Y."/>
            <person name="Fujisawa M."/>
            <person name="Namiki N."/>
            <person name="Mizuno H."/>
            <person name="Yamamoto K."/>
            <person name="Antonio B.A."/>
            <person name="Baba T."/>
            <person name="Sakata K."/>
            <person name="Nagamura Y."/>
            <person name="Aoki H."/>
            <person name="Arikawa K."/>
            <person name="Arita K."/>
            <person name="Bito T."/>
            <person name="Chiden Y."/>
            <person name="Fujitsuka N."/>
            <person name="Fukunaka R."/>
            <person name="Hamada M."/>
            <person name="Harada C."/>
            <person name="Hayashi A."/>
            <person name="Hijishita S."/>
            <person name="Honda M."/>
            <person name="Hosokawa S."/>
            <person name="Ichikawa Y."/>
            <person name="Idonuma A."/>
            <person name="Iijima M."/>
            <person name="Ikeda M."/>
            <person name="Ikeno M."/>
            <person name="Ito K."/>
            <person name="Ito S."/>
            <person name="Ito T."/>
            <person name="Ito Y."/>
            <person name="Ito Y."/>
            <person name="Iwabuchi A."/>
            <person name="Kamiya K."/>
            <person name="Karasawa W."/>
            <person name="Kurita K."/>
            <person name="Katagiri S."/>
            <person name="Kikuta A."/>
            <person name="Kobayashi H."/>
            <person name="Kobayashi N."/>
            <person name="Machita K."/>
            <person name="Maehara T."/>
            <person name="Masukawa M."/>
            <person name="Mizubayashi T."/>
            <person name="Mukai Y."/>
            <person name="Nagasaki H."/>
            <person name="Nagata Y."/>
            <person name="Naito S."/>
            <person name="Nakashima M."/>
            <person name="Nakama Y."/>
            <person name="Nakamichi Y."/>
            <person name="Nakamura M."/>
            <person name="Meguro A."/>
            <person name="Negishi M."/>
            <person name="Ohta I."/>
            <person name="Ohta T."/>
            <person name="Okamoto M."/>
            <person name="Ono N."/>
            <person name="Saji S."/>
            <person name="Sakaguchi M."/>
            <person name="Sakai K."/>
            <person name="Shibata M."/>
            <person name="Shimokawa T."/>
            <person name="Song J."/>
            <person name="Takazaki Y."/>
            <person name="Terasawa K."/>
            <person name="Tsugane M."/>
            <person name="Tsuji K."/>
            <person name="Ueda S."/>
            <person name="Waki K."/>
            <person name="Yamagata H."/>
            <person name="Yamamoto M."/>
            <person name="Yamamoto S."/>
            <person name="Yamane H."/>
            <person name="Yoshiki S."/>
            <person name="Yoshihara R."/>
            <person name="Yukawa K."/>
            <person name="Zhong H."/>
            <person name="Yano M."/>
            <person name="Yuan Q."/>
            <person name="Ouyang S."/>
            <person name="Liu J."/>
            <person name="Jones K.M."/>
            <person name="Gansberger K."/>
            <person name="Moffat K."/>
            <person name="Hill J."/>
            <person name="Bera J."/>
            <person name="Fadrosh D."/>
            <person name="Jin S."/>
            <person name="Johri S."/>
            <person name="Kim M."/>
            <person name="Overton L."/>
            <person name="Reardon M."/>
            <person name="Tsitrin T."/>
            <person name="Vuong H."/>
            <person name="Weaver B."/>
            <person name="Ciecko A."/>
            <person name="Tallon L."/>
            <person name="Jackson J."/>
            <person name="Pai G."/>
            <person name="Aken S.V."/>
            <person name="Utterback T."/>
            <person name="Reidmuller S."/>
            <person name="Feldblyum T."/>
            <person name="Hsiao J."/>
            <person name="Zismann V."/>
            <person name="Iobst S."/>
            <person name="de Vazeille A.R."/>
            <person name="Buell C.R."/>
            <person name="Ying K."/>
            <person name="Li Y."/>
            <person name="Lu T."/>
            <person name="Huang Y."/>
            <person name="Zhao Q."/>
            <person name="Feng Q."/>
            <person name="Zhang L."/>
            <person name="Zhu J."/>
            <person name="Weng Q."/>
            <person name="Mu J."/>
            <person name="Lu Y."/>
            <person name="Fan D."/>
            <person name="Liu Y."/>
            <person name="Guan J."/>
            <person name="Zhang Y."/>
            <person name="Yu S."/>
            <person name="Liu X."/>
            <person name="Zhang Y."/>
            <person name="Hong G."/>
            <person name="Han B."/>
            <person name="Choisne N."/>
            <person name="Demange N."/>
            <person name="Orjeda G."/>
            <person name="Samain S."/>
            <person name="Cattolico L."/>
            <person name="Pelletier E."/>
            <person name="Couloux A."/>
            <person name="Segurens B."/>
            <person name="Wincker P."/>
            <person name="D'Hont A."/>
            <person name="Scarpelli C."/>
            <person name="Weissenbach J."/>
            <person name="Salanoubat M."/>
            <person name="Quetier F."/>
            <person name="Yu Y."/>
            <person name="Kim H.R."/>
            <person name="Rambo T."/>
            <person name="Currie J."/>
            <person name="Collura K."/>
            <person name="Luo M."/>
            <person name="Yang T."/>
            <person name="Ammiraju J.S.S."/>
            <person name="Engler F."/>
            <person name="Soderlund C."/>
            <person name="Wing R.A."/>
            <person name="Palmer L.E."/>
            <person name="de la Bastide M."/>
            <person name="Spiegel L."/>
            <person name="Nascimento L."/>
            <person name="Zutavern T."/>
            <person name="O'Shaughnessy A."/>
            <person name="Dike S."/>
            <person name="Dedhia N."/>
            <person name="Preston R."/>
            <person name="Balija V."/>
            <person name="McCombie W.R."/>
            <person name="Chow T."/>
            <person name="Chen H."/>
            <person name="Chung M."/>
            <person name="Chen C."/>
            <person name="Shaw J."/>
            <person name="Wu H."/>
            <person name="Hsiao K."/>
            <person name="Chao Y."/>
            <person name="Chu M."/>
            <person name="Cheng C."/>
            <person name="Hour A."/>
            <person name="Lee P."/>
            <person name="Lin S."/>
            <person name="Lin Y."/>
            <person name="Liou J."/>
            <person name="Liu S."/>
            <person name="Hsing Y."/>
            <person name="Raghuvanshi S."/>
            <person name="Mohanty A."/>
            <person name="Bharti A.K."/>
            <person name="Gaur A."/>
            <person name="Gupta V."/>
            <person name="Kumar D."/>
            <person name="Ravi V."/>
            <person name="Vij S."/>
            <person name="Kapur A."/>
            <person name="Khurana P."/>
            <person name="Khurana P."/>
            <person name="Khurana J.P."/>
            <person name="Tyagi A.K."/>
            <person name="Gaikwad K."/>
            <person name="Singh A."/>
            <person name="Dalal V."/>
            <person name="Srivastava S."/>
            <person name="Dixit A."/>
            <person name="Pal A.K."/>
            <person name="Ghazi I.A."/>
            <person name="Yadav M."/>
            <person name="Pandit A."/>
            <person name="Bhargava A."/>
            <person name="Sureshbabu K."/>
            <person name="Batra K."/>
            <person name="Sharma T.R."/>
            <person name="Mohapatra T."/>
            <person name="Singh N.K."/>
            <person name="Messing J."/>
            <person name="Nelson A.B."/>
            <person name="Fuks G."/>
            <person name="Kavchok S."/>
            <person name="Keizer G."/>
            <person name="Linton E."/>
            <person name="Llaca V."/>
            <person name="Song R."/>
            <person name="Tanyolac B."/>
            <person name="Young S."/>
            <person name="Ho-Il K."/>
            <person name="Hahn J.H."/>
            <person name="Sangsakoo G."/>
            <person name="Vanavichit A."/>
            <person name="de Mattos Luiz.A.T."/>
            <person name="Zimmer P.D."/>
            <person name="Malone G."/>
            <person name="Dellagostin O."/>
            <person name="de Oliveira A.C."/>
            <person name="Bevan M."/>
            <person name="Bancroft I."/>
            <person name="Minx P."/>
            <person name="Cordum H."/>
            <person name="Wilson R."/>
            <person name="Cheng Z."/>
            <person name="Jin W."/>
            <person name="Jiang J."/>
            <person name="Leong S.A."/>
            <person name="Iwama H."/>
            <person name="Gojobori T."/>
            <person name="Itoh T."/>
            <person name="Niimura Y."/>
            <person name="Fujii Y."/>
            <person name="Habara T."/>
            <person name="Sakai H."/>
            <person name="Sato Y."/>
            <person name="Wilson G."/>
            <person name="Kumar K."/>
            <person name="McCouch S."/>
            <person name="Juretic N."/>
            <person name="Hoen D."/>
            <person name="Wright S."/>
            <person name="Bruskiewich R."/>
            <person name="Bureau T."/>
            <person name="Miyao A."/>
            <person name="Hirochika H."/>
            <person name="Nishikawa T."/>
            <person name="Kadowaki K."/>
            <person name="Sugiura M."/>
            <person name="Burr B."/>
            <person name="Sasaki T."/>
        </authorList>
    </citation>
    <scope>NUCLEOTIDE SEQUENCE [LARGE SCALE GENOMIC DNA]</scope>
    <source>
        <strain evidence="3">cv. Nipponbare</strain>
    </source>
</reference>
<reference evidence="2 3" key="3">
    <citation type="journal article" date="2013" name="Rice">
        <title>Improvement of the Oryza sativa Nipponbare reference genome using next generation sequence and optical map data.</title>
        <authorList>
            <person name="Kawahara Y."/>
            <person name="de la Bastide M."/>
            <person name="Hamilton J.P."/>
            <person name="Kanamori H."/>
            <person name="McCombie W.R."/>
            <person name="Ouyang S."/>
            <person name="Schwartz D.C."/>
            <person name="Tanaka T."/>
            <person name="Wu J."/>
            <person name="Zhou S."/>
            <person name="Childs K.L."/>
            <person name="Davidson R.M."/>
            <person name="Lin H."/>
            <person name="Quesada-Ocampo L."/>
            <person name="Vaillancourt B."/>
            <person name="Sakai H."/>
            <person name="Lee S.S."/>
            <person name="Kim J."/>
            <person name="Numa H."/>
            <person name="Itoh T."/>
            <person name="Buell C.R."/>
            <person name="Matsumoto T."/>
        </authorList>
    </citation>
    <scope>NUCLEOTIDE SEQUENCE [LARGE SCALE GENOMIC DNA]</scope>
    <source>
        <strain evidence="3">cv. Nipponbare</strain>
    </source>
</reference>
<keyword evidence="3" id="KW-1185">Reference proteome</keyword>